<dbReference type="GO" id="GO:0016887">
    <property type="term" value="F:ATP hydrolysis activity"/>
    <property type="evidence" value="ECO:0007669"/>
    <property type="project" value="InterPro"/>
</dbReference>
<feature type="region of interest" description="Disordered" evidence="10">
    <location>
        <begin position="598"/>
        <end position="620"/>
    </location>
</feature>
<dbReference type="PANTHER" id="PTHR24223">
    <property type="entry name" value="ATP-BINDING CASSETTE SUB-FAMILY C"/>
    <property type="match status" value="1"/>
</dbReference>
<keyword evidence="7" id="KW-0067">ATP-binding</keyword>
<feature type="domain" description="ABC transporter" evidence="12">
    <location>
        <begin position="371"/>
        <end position="591"/>
    </location>
</feature>
<evidence type="ECO:0000256" key="3">
    <source>
        <dbReference type="ARBA" id="ARBA00022448"/>
    </source>
</evidence>
<evidence type="ECO:0000313" key="14">
    <source>
        <dbReference type="EMBL" id="NDV29097.1"/>
    </source>
</evidence>
<evidence type="ECO:0000256" key="7">
    <source>
        <dbReference type="ARBA" id="ARBA00022840"/>
    </source>
</evidence>
<dbReference type="SUPFAM" id="SSF90123">
    <property type="entry name" value="ABC transporter transmembrane region"/>
    <property type="match status" value="2"/>
</dbReference>
<dbReference type="CDD" id="cd18579">
    <property type="entry name" value="ABC_6TM_ABCC_D1"/>
    <property type="match status" value="1"/>
</dbReference>
<feature type="domain" description="ABC transmembrane type-1" evidence="13">
    <location>
        <begin position="652"/>
        <end position="948"/>
    </location>
</feature>
<dbReference type="InterPro" id="IPR017871">
    <property type="entry name" value="ABC_transporter-like_CS"/>
</dbReference>
<dbReference type="FunFam" id="3.40.50.300:FF:000163">
    <property type="entry name" value="Multidrug resistance-associated protein member 4"/>
    <property type="match status" value="1"/>
</dbReference>
<feature type="transmembrane region" description="Helical" evidence="11">
    <location>
        <begin position="777"/>
        <end position="800"/>
    </location>
</feature>
<dbReference type="InterPro" id="IPR044726">
    <property type="entry name" value="ABCC_6TM_D2"/>
</dbReference>
<evidence type="ECO:0000256" key="2">
    <source>
        <dbReference type="ARBA" id="ARBA00009726"/>
    </source>
</evidence>
<feature type="transmembrane region" description="Helical" evidence="11">
    <location>
        <begin position="643"/>
        <end position="671"/>
    </location>
</feature>
<dbReference type="Gene3D" id="1.20.1560.10">
    <property type="entry name" value="ABC transporter type 1, transmembrane domain"/>
    <property type="match status" value="2"/>
</dbReference>
<dbReference type="PROSITE" id="PS50929">
    <property type="entry name" value="ABC_TM1F"/>
    <property type="match status" value="2"/>
</dbReference>
<evidence type="ECO:0000256" key="8">
    <source>
        <dbReference type="ARBA" id="ARBA00022989"/>
    </source>
</evidence>
<dbReference type="AlphaFoldDB" id="A0A6B2KWS6"/>
<feature type="transmembrane region" description="Helical" evidence="11">
    <location>
        <begin position="705"/>
        <end position="734"/>
    </location>
</feature>
<dbReference type="InterPro" id="IPR044746">
    <property type="entry name" value="ABCC_6TM_D1"/>
</dbReference>
<feature type="compositionally biased region" description="Basic and acidic residues" evidence="10">
    <location>
        <begin position="605"/>
        <end position="615"/>
    </location>
</feature>
<feature type="transmembrane region" description="Helical" evidence="11">
    <location>
        <begin position="897"/>
        <end position="916"/>
    </location>
</feature>
<name>A0A6B2KWS6_9EUKA</name>
<evidence type="ECO:0000256" key="5">
    <source>
        <dbReference type="ARBA" id="ARBA00022737"/>
    </source>
</evidence>
<dbReference type="InterPro" id="IPR036640">
    <property type="entry name" value="ABC1_TM_sf"/>
</dbReference>
<dbReference type="CDD" id="cd03250">
    <property type="entry name" value="ABCC_MRP_domain1"/>
    <property type="match status" value="1"/>
</dbReference>
<dbReference type="GO" id="GO:0140359">
    <property type="term" value="F:ABC-type transporter activity"/>
    <property type="evidence" value="ECO:0007669"/>
    <property type="project" value="InterPro"/>
</dbReference>
<proteinExistence type="inferred from homology"/>
<sequence>MFVKGYHKPLTQGDIPDLWYERDDPVLACENLEKYWNEETAKPKPSLLKALLRASKKPLIQSGLLCLIETAFTFCGPLLLEQIILFVANPEAPLWQGLVFCISLFIGLTIQLLAGNTHYYIATCIGIRMESALLRLIFKKALAISTSSVRKTSVGEIVNYQSVDCYPINNIFKFIHATWSAPLQVIVIFSLLGRLNGVSSLGVVAFFVVFFPMLLYAFNIAFEMEKKLMQLRDERNGVMNEILQGILVIKFFAWEDSFLKKISAIRAKEINCLKRGIMSMMFTNVLWTVGPTIMAGCVFLIYLASHEYLSSDVAFSSIALINNLNVPLTIFPVFIGNFLQATISIGRLSKFFLEGELDQEAVQSHSHNGLVRIKDATFAWDDTPILSNITLSFKRNHLTAIVGEVGSGKSSLVHAILGEMHKVSGSVEVNGSVAYVSQQPWLLNATLRDNVLFGKPFEEERYNNTIEVSELLADLKMLPGGDLTEIGEKGINLSGGQKQRVAIARAIYANADIYLFDDPLSALDAHVGKSVFQNCFLGVLRDKTCILVTHQLQYLKDCDQIISLSKGMIGEIGTYEELVSSGGVLSALIAKYVKESKEEEEETQQNDKKDKKAGNEEEGSLMTKELKEEGGVSWRIYWSYVQYVGGLLVASAILLAIFGETALVMTANYWLSFWTEMTQHVVNDTFIFPPNSLFPVETHNGLRSWYFLMVYFLILLGSCAFTTSYVVGFSLAVVKASRSIHESTLASVFRAPMYFFDTTPLGRILNRFVSDQFSIDMTLPFTIIQVVLGGTAILSILTIVASVTPLFLLILIPLVFFYRYLQLVYLGTSRELQRFKSMSRSPIYSLFTETIMGITTIRAYHRQPIFNTRQIDLIQHYLRPTYLIEAGIRWLAVRLEFISTVVVTFSGLLGVLSRGLLDEGRVGLSISYALMLSVNLSWFLRLVADLENALVSVERCVEYTRLPSEAPKVIEGTPPKNWPSAGEVIFEDVVLRYRPGLPTVLNKVSFRIKPTQKIGVVGRTGAGKSSLMLSIFRIVEAESGRIIIDGEDISNLGLDSLRKKIAMIPQSPTIYSGTIRSNLDPFTEYTDEELWEAIEATHLSEQINNFPEKLEASVSEGGTNLSVGTKQLMCLARALLKKSKILIMDEATANVDYETDVIIQTAIKKSFANATVITVAHRINTILHYDKVMVMEKGKIVEFKNPQKLLENPDSIFSSLAKESGIKNLL</sequence>
<feature type="domain" description="ABC transporter" evidence="12">
    <location>
        <begin position="984"/>
        <end position="1218"/>
    </location>
</feature>
<evidence type="ECO:0000256" key="4">
    <source>
        <dbReference type="ARBA" id="ARBA00022692"/>
    </source>
</evidence>
<evidence type="ECO:0000256" key="10">
    <source>
        <dbReference type="SAM" id="MobiDB-lite"/>
    </source>
</evidence>
<evidence type="ECO:0000256" key="1">
    <source>
        <dbReference type="ARBA" id="ARBA00004128"/>
    </source>
</evidence>
<dbReference type="GO" id="GO:0005524">
    <property type="term" value="F:ATP binding"/>
    <property type="evidence" value="ECO:0007669"/>
    <property type="project" value="UniProtKB-KW"/>
</dbReference>
<feature type="transmembrane region" description="Helical" evidence="11">
    <location>
        <begin position="92"/>
        <end position="113"/>
    </location>
</feature>
<keyword evidence="5" id="KW-0677">Repeat</keyword>
<dbReference type="PROSITE" id="PS50893">
    <property type="entry name" value="ABC_TRANSPORTER_2"/>
    <property type="match status" value="2"/>
</dbReference>
<feature type="transmembrane region" description="Helical" evidence="11">
    <location>
        <begin position="59"/>
        <end position="80"/>
    </location>
</feature>
<dbReference type="InterPro" id="IPR003439">
    <property type="entry name" value="ABC_transporter-like_ATP-bd"/>
</dbReference>
<feature type="domain" description="ABC transmembrane type-1" evidence="13">
    <location>
        <begin position="60"/>
        <end position="340"/>
    </location>
</feature>
<comment type="similarity">
    <text evidence="2">Belongs to the ABC transporter superfamily. ABCC family. Conjugate transporter (TC 3.A.1.208) subfamily.</text>
</comment>
<dbReference type="CDD" id="cd03244">
    <property type="entry name" value="ABCC_MRP_domain2"/>
    <property type="match status" value="1"/>
</dbReference>
<dbReference type="EMBL" id="GIBP01000128">
    <property type="protein sequence ID" value="NDV29097.1"/>
    <property type="molecule type" value="Transcribed_RNA"/>
</dbReference>
<evidence type="ECO:0000256" key="9">
    <source>
        <dbReference type="ARBA" id="ARBA00023136"/>
    </source>
</evidence>
<organism evidence="14">
    <name type="scientific">Arcella intermedia</name>
    <dbReference type="NCBI Taxonomy" id="1963864"/>
    <lineage>
        <taxon>Eukaryota</taxon>
        <taxon>Amoebozoa</taxon>
        <taxon>Tubulinea</taxon>
        <taxon>Elardia</taxon>
        <taxon>Arcellinida</taxon>
        <taxon>Sphaerothecina</taxon>
        <taxon>Arcellidae</taxon>
        <taxon>Arcella</taxon>
    </lineage>
</organism>
<dbReference type="Pfam" id="PF00005">
    <property type="entry name" value="ABC_tran"/>
    <property type="match status" value="2"/>
</dbReference>
<dbReference type="PANTHER" id="PTHR24223:SF443">
    <property type="entry name" value="MULTIDRUG-RESISTANCE LIKE PROTEIN 1, ISOFORM I"/>
    <property type="match status" value="1"/>
</dbReference>
<evidence type="ECO:0000259" key="12">
    <source>
        <dbReference type="PROSITE" id="PS50893"/>
    </source>
</evidence>
<feature type="transmembrane region" description="Helical" evidence="11">
    <location>
        <begin position="324"/>
        <end position="343"/>
    </location>
</feature>
<keyword evidence="3" id="KW-0813">Transport</keyword>
<dbReference type="FunFam" id="1.20.1560.10:FF:000010">
    <property type="entry name" value="Multidrug resistance-associated ABC transporter"/>
    <property type="match status" value="1"/>
</dbReference>
<feature type="transmembrane region" description="Helical" evidence="11">
    <location>
        <begin position="284"/>
        <end position="304"/>
    </location>
</feature>
<dbReference type="PROSITE" id="PS00211">
    <property type="entry name" value="ABC_TRANSPORTER_1"/>
    <property type="match status" value="1"/>
</dbReference>
<feature type="transmembrane region" description="Helical" evidence="11">
    <location>
        <begin position="806"/>
        <end position="828"/>
    </location>
</feature>
<dbReference type="InterPro" id="IPR050173">
    <property type="entry name" value="ABC_transporter_C-like"/>
</dbReference>
<keyword evidence="8 11" id="KW-1133">Transmembrane helix</keyword>
<keyword evidence="4 11" id="KW-0812">Transmembrane</keyword>
<dbReference type="FunFam" id="1.20.1560.10:FF:000006">
    <property type="entry name" value="ATP-binding cassette, sub-family C (CFTR/MRP), member 9"/>
    <property type="match status" value="1"/>
</dbReference>
<dbReference type="SUPFAM" id="SSF52540">
    <property type="entry name" value="P-loop containing nucleoside triphosphate hydrolases"/>
    <property type="match status" value="2"/>
</dbReference>
<evidence type="ECO:0000256" key="6">
    <source>
        <dbReference type="ARBA" id="ARBA00022741"/>
    </source>
</evidence>
<keyword evidence="9 11" id="KW-0472">Membrane</keyword>
<feature type="transmembrane region" description="Helical" evidence="11">
    <location>
        <begin position="198"/>
        <end position="222"/>
    </location>
</feature>
<evidence type="ECO:0000259" key="13">
    <source>
        <dbReference type="PROSITE" id="PS50929"/>
    </source>
</evidence>
<dbReference type="FunFam" id="3.40.50.300:FF:000997">
    <property type="entry name" value="Multidrug resistance-associated protein 1"/>
    <property type="match status" value="1"/>
</dbReference>
<feature type="transmembrane region" description="Helical" evidence="11">
    <location>
        <begin position="174"/>
        <end position="192"/>
    </location>
</feature>
<reference evidence="14" key="1">
    <citation type="journal article" date="2020" name="J. Eukaryot. Microbiol.">
        <title>De novo Sequencing, Assembly and Annotation of the Transcriptome for the Free-Living Testate Amoeba Arcella intermedia.</title>
        <authorList>
            <person name="Ribeiro G.M."/>
            <person name="Porfirio-Sousa A.L."/>
            <person name="Maurer-Alcala X.X."/>
            <person name="Katz L.A."/>
            <person name="Lahr D.J.G."/>
        </authorList>
    </citation>
    <scope>NUCLEOTIDE SEQUENCE</scope>
</reference>
<accession>A0A6B2KWS6</accession>
<keyword evidence="6" id="KW-0547">Nucleotide-binding</keyword>
<dbReference type="InterPro" id="IPR003593">
    <property type="entry name" value="AAA+_ATPase"/>
</dbReference>
<comment type="subcellular location">
    <subcellularLocation>
        <location evidence="1">Vacuole membrane</location>
        <topology evidence="1">Multi-pass membrane protein</topology>
    </subcellularLocation>
</comment>
<dbReference type="Pfam" id="PF00664">
    <property type="entry name" value="ABC_membrane"/>
    <property type="match status" value="2"/>
</dbReference>
<protein>
    <submittedName>
        <fullName evidence="14">Uncharacterized protein</fullName>
    </submittedName>
</protein>
<evidence type="ECO:0000256" key="11">
    <source>
        <dbReference type="SAM" id="Phobius"/>
    </source>
</evidence>
<dbReference type="GO" id="GO:0005774">
    <property type="term" value="C:vacuolar membrane"/>
    <property type="evidence" value="ECO:0007669"/>
    <property type="project" value="UniProtKB-SubCell"/>
</dbReference>
<dbReference type="SMART" id="SM00382">
    <property type="entry name" value="AAA"/>
    <property type="match status" value="2"/>
</dbReference>
<dbReference type="InterPro" id="IPR027417">
    <property type="entry name" value="P-loop_NTPase"/>
</dbReference>
<dbReference type="InterPro" id="IPR011527">
    <property type="entry name" value="ABC1_TM_dom"/>
</dbReference>
<dbReference type="CDD" id="cd18580">
    <property type="entry name" value="ABC_6TM_ABCC_D2"/>
    <property type="match status" value="1"/>
</dbReference>
<dbReference type="Gene3D" id="3.40.50.300">
    <property type="entry name" value="P-loop containing nucleotide triphosphate hydrolases"/>
    <property type="match status" value="2"/>
</dbReference>